<protein>
    <recommendedName>
        <fullName evidence="2">BclA C-terminal domain-containing protein</fullName>
    </recommendedName>
</protein>
<gene>
    <name evidence="1" type="ORF">LCGC14_2092950</name>
</gene>
<dbReference type="AlphaFoldDB" id="A0A0F9EZJ1"/>
<evidence type="ECO:0000313" key="1">
    <source>
        <dbReference type="EMBL" id="KKL71636.1"/>
    </source>
</evidence>
<dbReference type="EMBL" id="LAZR01025530">
    <property type="protein sequence ID" value="KKL71636.1"/>
    <property type="molecule type" value="Genomic_DNA"/>
</dbReference>
<name>A0A0F9EZJ1_9ZZZZ</name>
<organism evidence="1">
    <name type="scientific">marine sediment metagenome</name>
    <dbReference type="NCBI Taxonomy" id="412755"/>
    <lineage>
        <taxon>unclassified sequences</taxon>
        <taxon>metagenomes</taxon>
        <taxon>ecological metagenomes</taxon>
    </lineage>
</organism>
<feature type="non-terminal residue" evidence="1">
    <location>
        <position position="1"/>
    </location>
</feature>
<reference evidence="1" key="1">
    <citation type="journal article" date="2015" name="Nature">
        <title>Complex archaea that bridge the gap between prokaryotes and eukaryotes.</title>
        <authorList>
            <person name="Spang A."/>
            <person name="Saw J.H."/>
            <person name="Jorgensen S.L."/>
            <person name="Zaremba-Niedzwiedzka K."/>
            <person name="Martijn J."/>
            <person name="Lind A.E."/>
            <person name="van Eijk R."/>
            <person name="Schleper C."/>
            <person name="Guy L."/>
            <person name="Ettema T.J."/>
        </authorList>
    </citation>
    <scope>NUCLEOTIDE SEQUENCE</scope>
</reference>
<accession>A0A0F9EZJ1</accession>
<comment type="caution">
    <text evidence="1">The sequence shown here is derived from an EMBL/GenBank/DDBJ whole genome shotgun (WGS) entry which is preliminary data.</text>
</comment>
<sequence length="175" mass="18174">PPVDATAANQPIVSNAAGALSFFGEELFTRNYGEIWVMGNAVETAIGFAGTFVQFTGFTSNGQSAVSTPDHNNDHITIGATGIYEVISSFHIESVGGGAADTVGIEIRKNNGTVILTNLHAHRKLAGGGGDIGSISVSGLASLTLDDTVEVWLTNEDNATNLLLEDANLSVVRID</sequence>
<proteinExistence type="predicted"/>
<evidence type="ECO:0008006" key="2">
    <source>
        <dbReference type="Google" id="ProtNLM"/>
    </source>
</evidence>